<gene>
    <name evidence="2" type="ORF">FHR34_000850</name>
</gene>
<feature type="compositionally biased region" description="Pro residues" evidence="1">
    <location>
        <begin position="399"/>
        <end position="413"/>
    </location>
</feature>
<evidence type="ECO:0000313" key="3">
    <source>
        <dbReference type="Proteomes" id="UP000540506"/>
    </source>
</evidence>
<accession>A0A7W7QXZ4</accession>
<evidence type="ECO:0000313" key="2">
    <source>
        <dbReference type="EMBL" id="MBB4921857.1"/>
    </source>
</evidence>
<feature type="region of interest" description="Disordered" evidence="1">
    <location>
        <begin position="398"/>
        <end position="650"/>
    </location>
</feature>
<organism evidence="2 3">
    <name type="scientific">Kitasatospora kifunensis</name>
    <name type="common">Streptomyces kifunensis</name>
    <dbReference type="NCBI Taxonomy" id="58351"/>
    <lineage>
        <taxon>Bacteria</taxon>
        <taxon>Bacillati</taxon>
        <taxon>Actinomycetota</taxon>
        <taxon>Actinomycetes</taxon>
        <taxon>Kitasatosporales</taxon>
        <taxon>Streptomycetaceae</taxon>
        <taxon>Kitasatospora</taxon>
    </lineage>
</organism>
<sequence length="650" mass="65307">MTQDGHGGAATGLAGTVGPAALSLTGAAVVAPAERISATLDSLAEALLGPTVTRQSPEALFTGPRAADPEQPPRPALFDTWLTQSGHGRLARPGHGTLVSCAAPPPTGSAAGTIERLLTRYGREPVRGVSDTTPTAFQLPVSAEPSAARLRPAFAAPLAELAAGRQTLVPAELPTGSGVEVRLSVPPAFHALTARGGDQATAEQLGEVAEELFAADGPSARRDWAVLNAALLDESAAADVRFSAVAAVQLDGRPSNASLVVALHRDRTPIAELAAELATSRPQAEVWTVILPSGPAVVLVQGRTGAIPAALAADGARRWVVSSVVQAFLPLPDGVSLLTVQLGTAHGEDWELYATVFAQLLRSVEFGWDGVDGRLDPAAGTVPLPPVTVTPVPVTPVAQPAPPVPTQPVPAAPVPQAAPTLPQPAPPAPAPAVPAPPVPAAPAPTPPPVVAPPPPPMPPTAPPAQPAAPTTPAPAKGTPVNVPPPDFDPFAPPTEPAPSTEPTAAPVTAPAASAAPEPQSEPAPAPLDPFGTVMANQPLDPFGTVTRNTAGTPAKPTAAPTAAPATPPPGKGTRVNVPPPDFDPFAPQTEPEAAATTAEEAADPAPTKGTRVNVPPPDFDPFAPENSAPPATTTSSASEPSAPSRPDPFA</sequence>
<reference evidence="2 3" key="1">
    <citation type="submission" date="2020-08" db="EMBL/GenBank/DDBJ databases">
        <title>Sequencing the genomes of 1000 actinobacteria strains.</title>
        <authorList>
            <person name="Klenk H.-P."/>
        </authorList>
    </citation>
    <scope>NUCLEOTIDE SEQUENCE [LARGE SCALE GENOMIC DNA]</scope>
    <source>
        <strain evidence="2 3">DSM 41654</strain>
    </source>
</reference>
<dbReference type="AlphaFoldDB" id="A0A7W7QXZ4"/>
<comment type="caution">
    <text evidence="2">The sequence shown here is derived from an EMBL/GenBank/DDBJ whole genome shotgun (WGS) entry which is preliminary data.</text>
</comment>
<feature type="compositionally biased region" description="Pro residues" evidence="1">
    <location>
        <begin position="481"/>
        <end position="496"/>
    </location>
</feature>
<feature type="compositionally biased region" description="Low complexity" evidence="1">
    <location>
        <begin position="623"/>
        <end position="642"/>
    </location>
</feature>
<dbReference type="EMBL" id="JACHJV010000001">
    <property type="protein sequence ID" value="MBB4921857.1"/>
    <property type="molecule type" value="Genomic_DNA"/>
</dbReference>
<feature type="compositionally biased region" description="Low complexity" evidence="1">
    <location>
        <begin position="497"/>
        <end position="518"/>
    </location>
</feature>
<name>A0A7W7QXZ4_KITKI</name>
<protein>
    <submittedName>
        <fullName evidence="2">Uncharacterized protein</fullName>
    </submittedName>
</protein>
<feature type="compositionally biased region" description="Pro residues" evidence="1">
    <location>
        <begin position="421"/>
        <end position="472"/>
    </location>
</feature>
<evidence type="ECO:0000256" key="1">
    <source>
        <dbReference type="SAM" id="MobiDB-lite"/>
    </source>
</evidence>
<feature type="compositionally biased region" description="Low complexity" evidence="1">
    <location>
        <begin position="586"/>
        <end position="607"/>
    </location>
</feature>
<proteinExistence type="predicted"/>
<keyword evidence="3" id="KW-1185">Reference proteome</keyword>
<dbReference type="Proteomes" id="UP000540506">
    <property type="component" value="Unassembled WGS sequence"/>
</dbReference>
<feature type="compositionally biased region" description="Low complexity" evidence="1">
    <location>
        <begin position="549"/>
        <end position="564"/>
    </location>
</feature>
<dbReference type="RefSeq" id="WP_184934125.1">
    <property type="nucleotide sequence ID" value="NZ_JACHJV010000001.1"/>
</dbReference>